<dbReference type="Proteomes" id="UP000766486">
    <property type="component" value="Unassembled WGS sequence"/>
</dbReference>
<protein>
    <recommendedName>
        <fullName evidence="4">Fungal N-terminal domain-containing protein</fullName>
    </recommendedName>
</protein>
<sequence>MDPLLGFSGVILLANLLREKLCEVADNARTFKSEIKISCNTIVQSANSLNAAMKNLGTLCSEHTKSPIFKHIREQSPLLKEGQQVISDMLEWLRRQVQNFKGSLSFVVMWKWKSIKPLFNWLRDQMHFMLLNIYVINSTIELNILAAYVAAHGIESFPCTTRLPSKTLSRSIKDFRRQIRKLKEDERLREAQLPLEARIASSSKKYMRDSMDVIRTLKESYTPPAAAFQVLESPNASASTSTHNPESVQEQQESTASIDARDNAKVYYVKYGDLTRPNKKVEYEINVRLPINVISIYKAQELDLPIEDLEPGDPQSVRYVSSENRASNWDIVGKTLDAKLYSDSSAHARPQTISLFVAQAPLYPPIKLGQPFLKQQKDKQKPVTSH</sequence>
<evidence type="ECO:0000256" key="1">
    <source>
        <dbReference type="SAM" id="MobiDB-lite"/>
    </source>
</evidence>
<comment type="caution">
    <text evidence="2">The sequence shown here is derived from an EMBL/GenBank/DDBJ whole genome shotgun (WGS) entry which is preliminary data.</text>
</comment>
<evidence type="ECO:0008006" key="4">
    <source>
        <dbReference type="Google" id="ProtNLM"/>
    </source>
</evidence>
<evidence type="ECO:0000313" key="3">
    <source>
        <dbReference type="Proteomes" id="UP000766486"/>
    </source>
</evidence>
<name>A0ABY6U446_BIOOC</name>
<organism evidence="2 3">
    <name type="scientific">Bionectria ochroleuca</name>
    <name type="common">Gliocladium roseum</name>
    <dbReference type="NCBI Taxonomy" id="29856"/>
    <lineage>
        <taxon>Eukaryota</taxon>
        <taxon>Fungi</taxon>
        <taxon>Dikarya</taxon>
        <taxon>Ascomycota</taxon>
        <taxon>Pezizomycotina</taxon>
        <taxon>Sordariomycetes</taxon>
        <taxon>Hypocreomycetidae</taxon>
        <taxon>Hypocreales</taxon>
        <taxon>Bionectriaceae</taxon>
        <taxon>Clonostachys</taxon>
    </lineage>
</organism>
<reference evidence="2 3" key="1">
    <citation type="submission" date="2019-06" db="EMBL/GenBank/DDBJ databases">
        <authorList>
            <person name="Broberg M."/>
        </authorList>
    </citation>
    <scope>NUCLEOTIDE SEQUENCE [LARGE SCALE GENOMIC DNA]</scope>
</reference>
<accession>A0ABY6U446</accession>
<dbReference type="EMBL" id="CABFNS010000740">
    <property type="protein sequence ID" value="VUC25790.1"/>
    <property type="molecule type" value="Genomic_DNA"/>
</dbReference>
<evidence type="ECO:0000313" key="2">
    <source>
        <dbReference type="EMBL" id="VUC25790.1"/>
    </source>
</evidence>
<proteinExistence type="predicted"/>
<keyword evidence="3" id="KW-1185">Reference proteome</keyword>
<gene>
    <name evidence="2" type="ORF">CLO192961_LOCUS176171</name>
</gene>
<feature type="region of interest" description="Disordered" evidence="1">
    <location>
        <begin position="233"/>
        <end position="257"/>
    </location>
</feature>